<evidence type="ECO:0000256" key="3">
    <source>
        <dbReference type="SAM" id="MobiDB-lite"/>
    </source>
</evidence>
<comment type="pathway">
    <text evidence="2">Amino-acid biosynthesis; L-methionine biosynthesis via de novo pathway; O-acetyl-L-homoserine from L-homoserine: step 1/1.</text>
</comment>
<dbReference type="Gene3D" id="3.40.50.1820">
    <property type="entry name" value="alpha/beta hydrolase"/>
    <property type="match status" value="1"/>
</dbReference>
<dbReference type="Gene3D" id="1.10.1740.110">
    <property type="match status" value="1"/>
</dbReference>
<dbReference type="InterPro" id="IPR029058">
    <property type="entry name" value="AB_hydrolase_fold"/>
</dbReference>
<feature type="binding site" evidence="2">
    <location>
        <position position="402"/>
    </location>
    <ligand>
        <name>substrate</name>
    </ligand>
</feature>
<evidence type="ECO:0000313" key="6">
    <source>
        <dbReference type="Proteomes" id="UP000018291"/>
    </source>
</evidence>
<keyword evidence="1 2" id="KW-0808">Transferase</keyword>
<comment type="caution">
    <text evidence="2">Lacks conserved residue(s) required for the propagation of feature annotation.</text>
</comment>
<comment type="catalytic activity">
    <reaction evidence="2">
        <text>L-homoserine + acetyl-CoA = O-acetyl-L-homoserine + CoA</text>
        <dbReference type="Rhea" id="RHEA:13701"/>
        <dbReference type="ChEBI" id="CHEBI:57287"/>
        <dbReference type="ChEBI" id="CHEBI:57288"/>
        <dbReference type="ChEBI" id="CHEBI:57476"/>
        <dbReference type="ChEBI" id="CHEBI:57716"/>
        <dbReference type="EC" id="2.3.1.31"/>
    </reaction>
</comment>
<feature type="compositionally biased region" description="Low complexity" evidence="3">
    <location>
        <begin position="33"/>
        <end position="42"/>
    </location>
</feature>
<comment type="function">
    <text evidence="2">Transfers an acetyl group from acetyl-CoA to L-homoserine, forming acetyl-L-homoserine.</text>
</comment>
<dbReference type="NCBIfam" id="NF001209">
    <property type="entry name" value="PRK00175.1"/>
    <property type="match status" value="1"/>
</dbReference>
<organism evidence="5 6">
    <name type="scientific">Candidatus Neomicrothrix parvicella RN1</name>
    <dbReference type="NCBI Taxonomy" id="1229780"/>
    <lineage>
        <taxon>Bacteria</taxon>
        <taxon>Bacillati</taxon>
        <taxon>Actinomycetota</taxon>
        <taxon>Acidimicrobiia</taxon>
        <taxon>Acidimicrobiales</taxon>
        <taxon>Microthrixaceae</taxon>
        <taxon>Candidatus Neomicrothrix</taxon>
    </lineage>
</organism>
<protein>
    <recommendedName>
        <fullName evidence="2">Homoserine O-acetyltransferase</fullName>
        <shortName evidence="2">HAT</shortName>
        <ecNumber evidence="2">2.3.1.31</ecNumber>
    </recommendedName>
    <alternativeName>
        <fullName evidence="2">Homoserine transacetylase</fullName>
        <shortName evidence="2">HTA</shortName>
    </alternativeName>
</protein>
<dbReference type="GO" id="GO:0009086">
    <property type="term" value="P:methionine biosynthetic process"/>
    <property type="evidence" value="ECO:0007669"/>
    <property type="project" value="UniProtKB-UniRule"/>
</dbReference>
<dbReference type="NCBIfam" id="TIGR01392">
    <property type="entry name" value="homoserO_Ac_trn"/>
    <property type="match status" value="1"/>
</dbReference>
<feature type="active site" evidence="2">
    <location>
        <position position="368"/>
    </location>
</feature>
<keyword evidence="2" id="KW-0963">Cytoplasm</keyword>
<comment type="subunit">
    <text evidence="2">Homodimer.</text>
</comment>
<comment type="caution">
    <text evidence="5">The sequence shown here is derived from an EMBL/GenBank/DDBJ whole genome shotgun (WGS) entry which is preliminary data.</text>
</comment>
<feature type="region of interest" description="Disordered" evidence="3">
    <location>
        <begin position="1"/>
        <end position="42"/>
    </location>
</feature>
<gene>
    <name evidence="5" type="primary">metX</name>
    <name evidence="2" type="synonym">metXA</name>
    <name evidence="5" type="ORF">BN381_80349</name>
</gene>
<sequence>MVRRDNQGSDTWILAAPLSTHPRATMSPEPTKPAAVASSAGPVPVSGAWVPGDPPGCREFAPVGRGRSFQLEAGGQLSEVMVAYETWGELNAAASNAVLVPHALTGDSHAAGRAGPAHPTPGWWDDMIGPGAAIDTDHYFVVCPNVLGGCQGTTGPAHPEPGSTRPYGSRFPWVTIRDMVRTQADLADHLGIERWHAVVGGSMGGMQALEWSVMYPHRVGRLVALATTAAASAQQIGWSLVGRRAIEVDPNFSGGDFYDRAPGFGPHAGLSIARSVAQITYRSEPAYAQRFGRARVANRGDLGAPVRYDVESYLDYHGEKLARRFDANSYLRVNRAMDLHDLGRGRNGIARALERIRAPIQVISINSDALYPPSQQEDLYRGLIQAGAEAGFVSIDSVEGHDGFLLAIDAIAPIVASFLAGGQPGGRPGDPVVSARHTTSVEPSGFPDHHERPDR</sequence>
<dbReference type="AlphaFoldDB" id="R4Z4K5"/>
<keyword evidence="6" id="KW-1185">Reference proteome</keyword>
<dbReference type="SUPFAM" id="SSF53474">
    <property type="entry name" value="alpha/beta-Hydrolases"/>
    <property type="match status" value="1"/>
</dbReference>
<dbReference type="EMBL" id="CANL01000078">
    <property type="protein sequence ID" value="CCM65819.1"/>
    <property type="molecule type" value="Genomic_DNA"/>
</dbReference>
<dbReference type="HAMAP" id="MF_00296">
    <property type="entry name" value="MetX_acyltransf"/>
    <property type="match status" value="1"/>
</dbReference>
<evidence type="ECO:0000256" key="2">
    <source>
        <dbReference type="HAMAP-Rule" id="MF_00296"/>
    </source>
</evidence>
<dbReference type="Proteomes" id="UP000018291">
    <property type="component" value="Unassembled WGS sequence"/>
</dbReference>
<feature type="active site" evidence="2">
    <location>
        <position position="401"/>
    </location>
</feature>
<dbReference type="STRING" id="1229780.BN381_80349"/>
<evidence type="ECO:0000313" key="5">
    <source>
        <dbReference type="EMBL" id="CCM65819.1"/>
    </source>
</evidence>
<feature type="active site" description="Nucleophile" evidence="2">
    <location>
        <position position="202"/>
    </location>
</feature>
<keyword evidence="2 5" id="KW-0012">Acyltransferase</keyword>
<proteinExistence type="inferred from homology"/>
<feature type="domain" description="AB hydrolase-1" evidence="4">
    <location>
        <begin position="97"/>
        <end position="384"/>
    </location>
</feature>
<dbReference type="GO" id="GO:0004414">
    <property type="term" value="F:homoserine O-acetyltransferase activity"/>
    <property type="evidence" value="ECO:0007669"/>
    <property type="project" value="UniProtKB-UniRule"/>
</dbReference>
<dbReference type="InterPro" id="IPR008220">
    <property type="entry name" value="HAT_MetX-like"/>
</dbReference>
<name>R4Z4K5_9ACTN</name>
<evidence type="ECO:0000259" key="4">
    <source>
        <dbReference type="Pfam" id="PF00561"/>
    </source>
</evidence>
<dbReference type="GO" id="GO:0005737">
    <property type="term" value="C:cytoplasm"/>
    <property type="evidence" value="ECO:0007669"/>
    <property type="project" value="UniProtKB-SubCell"/>
</dbReference>
<dbReference type="GO" id="GO:0009092">
    <property type="term" value="P:homoserine metabolic process"/>
    <property type="evidence" value="ECO:0007669"/>
    <property type="project" value="TreeGrafter"/>
</dbReference>
<keyword evidence="2" id="KW-0028">Amino-acid biosynthesis</keyword>
<dbReference type="EC" id="2.3.1.31" evidence="2"/>
<feature type="binding site" evidence="2">
    <location>
        <position position="274"/>
    </location>
    <ligand>
        <name>substrate</name>
    </ligand>
</feature>
<dbReference type="HOGENOM" id="CLU_028760_1_0_11"/>
<feature type="region of interest" description="Disordered" evidence="3">
    <location>
        <begin position="425"/>
        <end position="455"/>
    </location>
</feature>
<comment type="similarity">
    <text evidence="2">Belongs to the AB hydrolase superfamily. MetX family.</text>
</comment>
<accession>R4Z4K5</accession>
<dbReference type="eggNOG" id="COG2021">
    <property type="taxonomic scope" value="Bacteria"/>
</dbReference>
<dbReference type="InterPro" id="IPR000073">
    <property type="entry name" value="AB_hydrolase_1"/>
</dbReference>
<evidence type="ECO:0000256" key="1">
    <source>
        <dbReference type="ARBA" id="ARBA00022679"/>
    </source>
</evidence>
<dbReference type="PANTHER" id="PTHR32268">
    <property type="entry name" value="HOMOSERINE O-ACETYLTRANSFERASE"/>
    <property type="match status" value="1"/>
</dbReference>
<dbReference type="Pfam" id="PF00561">
    <property type="entry name" value="Abhydrolase_1"/>
    <property type="match status" value="1"/>
</dbReference>
<reference evidence="5 6" key="1">
    <citation type="journal article" date="2013" name="ISME J.">
        <title>Metabolic model for the filamentous 'Candidatus Microthrix parvicella' based on genomic and metagenomic analyses.</title>
        <authorList>
            <person name="Jon McIlroy S."/>
            <person name="Kristiansen R."/>
            <person name="Albertsen M."/>
            <person name="Michael Karst S."/>
            <person name="Rossetti S."/>
            <person name="Lund Nielsen J."/>
            <person name="Tandoi V."/>
            <person name="James Seviour R."/>
            <person name="Nielsen P.H."/>
        </authorList>
    </citation>
    <scope>NUCLEOTIDE SEQUENCE [LARGE SCALE GENOMIC DNA]</scope>
    <source>
        <strain evidence="5 6">RN1</strain>
    </source>
</reference>
<keyword evidence="2" id="KW-0486">Methionine biosynthesis</keyword>
<dbReference type="UniPathway" id="UPA00051">
    <property type="reaction ID" value="UER00074"/>
</dbReference>
<dbReference type="PANTHER" id="PTHR32268:SF11">
    <property type="entry name" value="HOMOSERINE O-ACETYLTRANSFERASE"/>
    <property type="match status" value="1"/>
</dbReference>
<comment type="subcellular location">
    <subcellularLocation>
        <location evidence="2">Cytoplasm</location>
    </subcellularLocation>
</comment>